<sequence>MRNKIQFLMLFSIFFLISIFFCRVALAVPSKNDSYGVFLGINGNEEDRLQGYNIVVIDPAMFQSSQVEKLHASGKTVYGYINIGAIEKYRPYYSHFQSIMLGIYEAWPDERWVDVSSPVWQRFVVNELGKKYADMGLDGFFLDNADVYYHYQKNEIFQGLVAILTGLRYYNIPLIINGGDLFVKKCINQNIVLIDGVNQESVFTTIDFNKKKYGIQQKSATAYFQKYLEYVKTHGLSVYLLEYNASEALSKKIDKYANENGFLWYNAKGLELR</sequence>
<dbReference type="InterPro" id="IPR013785">
    <property type="entry name" value="Aldolase_TIM"/>
</dbReference>
<name>G4A6Z7_AGGAC</name>
<keyword evidence="2" id="KW-0808">Transferase</keyword>
<dbReference type="AlphaFoldDB" id="G4A6Z7"/>
<dbReference type="PANTHER" id="PTHR35882:SF2">
    <property type="entry name" value="PELA"/>
    <property type="match status" value="1"/>
</dbReference>
<dbReference type="InterPro" id="IPR017853">
    <property type="entry name" value="GH"/>
</dbReference>
<dbReference type="Proteomes" id="UP000005508">
    <property type="component" value="Unassembled WGS sequence"/>
</dbReference>
<dbReference type="RefSeq" id="WP_005556411.1">
    <property type="nucleotide sequence ID" value="NZ_AEJM01000016.1"/>
</dbReference>
<comment type="caution">
    <text evidence="2">The sequence shown here is derived from an EMBL/GenBank/DDBJ whole genome shotgun (WGS) entry which is preliminary data.</text>
</comment>
<dbReference type="InterPro" id="IPR004352">
    <property type="entry name" value="GH114_TIM-barrel"/>
</dbReference>
<accession>G4A6Z7</accession>
<organism evidence="2 3">
    <name type="scientific">Aggregatibacter actinomycetemcomitans serotype e str. SC1083</name>
    <dbReference type="NCBI Taxonomy" id="907488"/>
    <lineage>
        <taxon>Bacteria</taxon>
        <taxon>Pseudomonadati</taxon>
        <taxon>Pseudomonadota</taxon>
        <taxon>Gammaproteobacteria</taxon>
        <taxon>Pasteurellales</taxon>
        <taxon>Pasteurellaceae</taxon>
        <taxon>Aggregatibacter</taxon>
    </lineage>
</organism>
<evidence type="ECO:0000313" key="2">
    <source>
        <dbReference type="EMBL" id="EGY34201.1"/>
    </source>
</evidence>
<proteinExistence type="predicted"/>
<dbReference type="EMBL" id="AEJM01000016">
    <property type="protein sequence ID" value="EGY34201.1"/>
    <property type="molecule type" value="Genomic_DNA"/>
</dbReference>
<dbReference type="SMR" id="G4A6Z7"/>
<dbReference type="Pfam" id="PF03537">
    <property type="entry name" value="Glyco_hydro_114"/>
    <property type="match status" value="1"/>
</dbReference>
<dbReference type="GO" id="GO:0016740">
    <property type="term" value="F:transferase activity"/>
    <property type="evidence" value="ECO:0007669"/>
    <property type="project" value="UniProtKB-KW"/>
</dbReference>
<dbReference type="SUPFAM" id="SSF51445">
    <property type="entry name" value="(Trans)glycosidases"/>
    <property type="match status" value="1"/>
</dbReference>
<gene>
    <name evidence="2" type="ORF">SC1083_0587</name>
</gene>
<dbReference type="PANTHER" id="PTHR35882">
    <property type="entry name" value="PELA"/>
    <property type="match status" value="1"/>
</dbReference>
<reference evidence="2 3" key="1">
    <citation type="submission" date="2010-10" db="EMBL/GenBank/DDBJ databases">
        <authorList>
            <person name="Chen C."/>
            <person name="Kittichotirat W."/>
            <person name="Asikainen S."/>
            <person name="Bumgarner R."/>
        </authorList>
    </citation>
    <scope>NUCLEOTIDE SEQUENCE [LARGE SCALE GENOMIC DNA]</scope>
    <source>
        <strain evidence="2 3">SC1083</strain>
    </source>
</reference>
<dbReference type="PATRIC" id="fig|907488.3.peg.580"/>
<evidence type="ECO:0000313" key="3">
    <source>
        <dbReference type="Proteomes" id="UP000005508"/>
    </source>
</evidence>
<evidence type="ECO:0000259" key="1">
    <source>
        <dbReference type="Pfam" id="PF03537"/>
    </source>
</evidence>
<feature type="domain" description="Glycoside-hydrolase family GH114 TIM-barrel" evidence="1">
    <location>
        <begin position="49"/>
        <end position="266"/>
    </location>
</feature>
<dbReference type="Gene3D" id="3.20.20.70">
    <property type="entry name" value="Aldolase class I"/>
    <property type="match status" value="1"/>
</dbReference>
<protein>
    <submittedName>
        <fullName evidence="2">Possible glucanotransferase</fullName>
    </submittedName>
</protein>